<evidence type="ECO:0000313" key="2">
    <source>
        <dbReference type="Proteomes" id="UP000216308"/>
    </source>
</evidence>
<dbReference type="EMBL" id="NHPJ01000003">
    <property type="protein sequence ID" value="OYR59450.1"/>
    <property type="molecule type" value="Genomic_DNA"/>
</dbReference>
<dbReference type="RefSeq" id="WP_094528971.1">
    <property type="nucleotide sequence ID" value="NZ_NHPJ01000003.1"/>
</dbReference>
<gene>
    <name evidence="1" type="ORF">DJ70_00320</name>
</gene>
<dbReference type="InterPro" id="IPR006311">
    <property type="entry name" value="TAT_signal"/>
</dbReference>
<organism evidence="1 2">
    <name type="scientific">Halorubrum halodurans</name>
    <dbReference type="NCBI Taxonomy" id="1383851"/>
    <lineage>
        <taxon>Archaea</taxon>
        <taxon>Methanobacteriati</taxon>
        <taxon>Methanobacteriota</taxon>
        <taxon>Stenosarchaea group</taxon>
        <taxon>Halobacteria</taxon>
        <taxon>Halobacteriales</taxon>
        <taxon>Haloferacaceae</taxon>
        <taxon>Halorubrum</taxon>
    </lineage>
</organism>
<sequence>MTEQSTTRRRLLGAGCVTAAVAAAGCLGPLGSGGSGDSTDPAERSLRLSIASRGGSLRERYVIDLADARPPDAEEAFRTTLEVSTYTTQYRRPFFSTLDDPTYVRDEGTYYRLGSVVVDEAVETRPVLRLPDGTRIDDDATDDDAIATEALPEGDRRAVEIAHMAARARGDEGGVPWGLVQRGGYVYRSAEAVETSRLLSDDGPDRVVYRETAYTVEITEERFHEPVYRATVEPVATSPERMEAILRAKFVDARIARDALSTEESRILRSARGEGYDEPRPYSEGYRGVLTTLHERAYLDGNVEKDAFSDAARGSGTVLYGGEYYEYRLRFTTSSGP</sequence>
<accession>A0A256IS95</accession>
<proteinExistence type="predicted"/>
<dbReference type="OrthoDB" id="313493at2157"/>
<evidence type="ECO:0000313" key="1">
    <source>
        <dbReference type="EMBL" id="OYR59450.1"/>
    </source>
</evidence>
<reference evidence="1 2" key="1">
    <citation type="journal article" date="2014" name="Front. Microbiol.">
        <title>Population and genomic analysis of the genus Halorubrum.</title>
        <authorList>
            <person name="Fullmer M.S."/>
            <person name="Soucy S.M."/>
            <person name="Swithers K.S."/>
            <person name="Makkay A.M."/>
            <person name="Wheeler R."/>
            <person name="Ventosa A."/>
            <person name="Gogarten J.P."/>
            <person name="Papke R.T."/>
        </authorList>
    </citation>
    <scope>NUCLEOTIDE SEQUENCE [LARGE SCALE GENOMIC DNA]</scope>
    <source>
        <strain evidence="1 2">Cb34</strain>
    </source>
</reference>
<name>A0A256IS95_9EURY</name>
<dbReference type="Proteomes" id="UP000216308">
    <property type="component" value="Unassembled WGS sequence"/>
</dbReference>
<comment type="caution">
    <text evidence="1">The sequence shown here is derived from an EMBL/GenBank/DDBJ whole genome shotgun (WGS) entry which is preliminary data.</text>
</comment>
<dbReference type="AlphaFoldDB" id="A0A256IS95"/>
<protein>
    <submittedName>
        <fullName evidence="1">Uncharacterized protein</fullName>
    </submittedName>
</protein>
<keyword evidence="2" id="KW-1185">Reference proteome</keyword>
<dbReference type="PROSITE" id="PS51318">
    <property type="entry name" value="TAT"/>
    <property type="match status" value="1"/>
</dbReference>